<name>A0ABM9GYB0_STRGL</name>
<organism evidence="2 3">
    <name type="scientific">Streptomyces globisporus</name>
    <dbReference type="NCBI Taxonomy" id="1908"/>
    <lineage>
        <taxon>Bacteria</taxon>
        <taxon>Bacillati</taxon>
        <taxon>Actinomycetota</taxon>
        <taxon>Actinomycetes</taxon>
        <taxon>Kitasatosporales</taxon>
        <taxon>Streptomycetaceae</taxon>
        <taxon>Streptomyces</taxon>
    </lineage>
</organism>
<protein>
    <submittedName>
        <fullName evidence="2">Uncharacterized protein</fullName>
    </submittedName>
</protein>
<evidence type="ECO:0000256" key="1">
    <source>
        <dbReference type="SAM" id="MobiDB-lite"/>
    </source>
</evidence>
<sequence>MLHRSIDPFRTSFSGVPGCSPRNDLKNVRAGGNQPPGGDRVHPGSDMDEFGPGPGVVPLA</sequence>
<evidence type="ECO:0000313" key="2">
    <source>
        <dbReference type="EMBL" id="CAH9416612.1"/>
    </source>
</evidence>
<dbReference type="EMBL" id="CAKXYP010000009">
    <property type="protein sequence ID" value="CAH9416612.1"/>
    <property type="molecule type" value="Genomic_DNA"/>
</dbReference>
<accession>A0ABM9GYB0</accession>
<reference evidence="2" key="1">
    <citation type="submission" date="2022-03" db="EMBL/GenBank/DDBJ databases">
        <authorList>
            <person name="Leyn A S."/>
        </authorList>
    </citation>
    <scope>NUCLEOTIDE SEQUENCE</scope>
    <source>
        <strain evidence="2">Streptomyces globisporus 4-3</strain>
    </source>
</reference>
<feature type="region of interest" description="Disordered" evidence="1">
    <location>
        <begin position="1"/>
        <end position="60"/>
    </location>
</feature>
<comment type="caution">
    <text evidence="2">The sequence shown here is derived from an EMBL/GenBank/DDBJ whole genome shotgun (WGS) entry which is preliminary data.</text>
</comment>
<dbReference type="Proteomes" id="UP001154015">
    <property type="component" value="Unassembled WGS sequence"/>
</dbReference>
<evidence type="ECO:0000313" key="3">
    <source>
        <dbReference type="Proteomes" id="UP001154015"/>
    </source>
</evidence>
<proteinExistence type="predicted"/>
<keyword evidence="3" id="KW-1185">Reference proteome</keyword>
<gene>
    <name evidence="2" type="ORF">SGL43_03638</name>
</gene>